<evidence type="ECO:0000256" key="3">
    <source>
        <dbReference type="ARBA" id="ARBA00011370"/>
    </source>
</evidence>
<evidence type="ECO:0000256" key="12">
    <source>
        <dbReference type="ARBA" id="ARBA00023242"/>
    </source>
</evidence>
<evidence type="ECO:0000256" key="4">
    <source>
        <dbReference type="ARBA" id="ARBA00012513"/>
    </source>
</evidence>
<dbReference type="PROSITE" id="PS50290">
    <property type="entry name" value="PI3_4_KINASE_3"/>
    <property type="match status" value="1"/>
</dbReference>
<keyword evidence="16" id="KW-0156">Chromatin regulator</keyword>
<dbReference type="EC" id="2.7.11.1" evidence="4 16"/>
<dbReference type="EMBL" id="KV428070">
    <property type="protein sequence ID" value="KZT38080.1"/>
    <property type="molecule type" value="Genomic_DNA"/>
</dbReference>
<comment type="subunit">
    <text evidence="3">Associates with DNA double-strand breaks.</text>
</comment>
<dbReference type="InterPro" id="IPR056802">
    <property type="entry name" value="ATR-like_M-HEAT"/>
</dbReference>
<feature type="domain" description="PI3K/PI4K catalytic" evidence="18">
    <location>
        <begin position="2667"/>
        <end position="2983"/>
    </location>
</feature>
<dbReference type="STRING" id="1314776.A0A166D321"/>
<comment type="catalytic activity">
    <reaction evidence="15">
        <text>L-seryl-[protein] + ATP = O-phospho-L-seryl-[protein] + ADP + H(+)</text>
        <dbReference type="Rhea" id="RHEA:17989"/>
        <dbReference type="Rhea" id="RHEA-COMP:9863"/>
        <dbReference type="Rhea" id="RHEA-COMP:11604"/>
        <dbReference type="ChEBI" id="CHEBI:15378"/>
        <dbReference type="ChEBI" id="CHEBI:29999"/>
        <dbReference type="ChEBI" id="CHEBI:30616"/>
        <dbReference type="ChEBI" id="CHEBI:83421"/>
        <dbReference type="ChEBI" id="CHEBI:456216"/>
        <dbReference type="EC" id="2.7.11.1"/>
    </reaction>
</comment>
<dbReference type="SMART" id="SM01343">
    <property type="entry name" value="FATC"/>
    <property type="match status" value="1"/>
</dbReference>
<dbReference type="GO" id="GO:0006325">
    <property type="term" value="P:chromatin organization"/>
    <property type="evidence" value="ECO:0007669"/>
    <property type="project" value="UniProtKB-KW"/>
</dbReference>
<dbReference type="InterPro" id="IPR014009">
    <property type="entry name" value="PIK_FAT"/>
</dbReference>
<keyword evidence="8 16" id="KW-0547">Nucleotide-binding</keyword>
<dbReference type="InterPro" id="IPR016024">
    <property type="entry name" value="ARM-type_fold"/>
</dbReference>
<dbReference type="Proteomes" id="UP000076798">
    <property type="component" value="Unassembled WGS sequence"/>
</dbReference>
<feature type="compositionally biased region" description="Acidic residues" evidence="17">
    <location>
        <begin position="174"/>
        <end position="196"/>
    </location>
</feature>
<dbReference type="SUPFAM" id="SSF56112">
    <property type="entry name" value="Protein kinase-like (PK-like)"/>
    <property type="match status" value="1"/>
</dbReference>
<dbReference type="GO" id="GO:0004674">
    <property type="term" value="F:protein serine/threonine kinase activity"/>
    <property type="evidence" value="ECO:0007669"/>
    <property type="project" value="UniProtKB-KW"/>
</dbReference>
<sequence length="3053" mass="343116">MVATLRELVALVQSDKSKDRAQGIAELKTHFQHEQSVQSLNDSDGKAWLVVYQALFKGVAAEFQVCTKKGLGNATTTALNRLSMMADVVRWLTQRTVSKLVNKVIKPLLSHLLQTLVYHGELLEPVAFHYLQCLRLILSYSPHLEHLDPNVWLRILSNSFAILLDQPLTSSITLDEDEENEVEELTAEMGDSEAAEVSDASTETPRKRRRRPSRTSRPLPARATRSSSSSLSKEQIVASQLINLLLHSPFAIFNHEDHPNLTPAILNRLSRFFEVYPSETSAHLDISLATVATLSRIEHNSQSDIVKFSINIWGSLLSLWPTKNKAIKESLTAIFTILLPFLNLRDKGPIKPIDDISRLTRTLEADMDGRTGIEELSLDSLRLDFTSNSSKQVAFCGSTFRASRQISPSQALSWTMLILRADCIASAARYHERASSSTPQGTSRSKRARLEHPVLSLLSSALSSSSSGSRGCHLQVLLFVIDRHPDLLNGDLRSQLVSTLLSLQSLDDGTIQSWSFVCMAALLWAGPNTPPPEVRIDWDPVWSYALRRTATVAVSRAACHFMRTLMLSSSDNISHQRLLTDLETLARELEIQGPPFPYDSVCGFLREAIKFASKDVRLFRMQFEDKIVRWLVDNWNVSEGVGSSRIRLDAHEIGDVLDLLCACLTMPRTPQIYPISMLSDCPISHFVLDYGSSQVIRDYMLNAKLPVFQPVSQGEASSTSQQSGPGQILCETAEPSGRDRRVSAFFQKSLDLLITGWESGKDIVASAHYLRVCRTLDFAILSIMHNGALSLNGLKPNSAVVQSACKAISLMVPCIAIKRWTTEERAMVLSSLYPLIAYDEDTGDDQWVAMILPRKETGIQHRTLFDMIKPPGHTTNVTRLLLEAVWKLPDVKSCFSNVLPALRETLRQIAKVPPEFALLYQEGSFDTDEFGSVRTSETGESERLGLQVSGHRSMVLQLSTMICIKFLTDAPLLQEPNTDGTRDKLLCDTVVGSNGPAFLILAPAFFRAIRRRSMYLSFEDIENLYDRIEDFLKSYTFSRSESMQLLAIELVDSISYVWMDPAHAMGDPGNRMRALVHWLAKLLSGGNMKSWRSRDRLVRFMDRYIGLDPSEHVWCMIAPDDDDDVDEGVEGTRPSNVLPPLSDDEDTRVRFRAATACARLLCNANELGDLPMKLYDRIRKLLPKDLDQTEHMLTRTLFLGNIMVANSAVRRGPYWHLLETCLYVDVLTRHIEAVLQAVAERMGLANINGLCQAYKYQIAYSVNNANKDFFQLPCHLLGFPDTKQAAQSMFNTLGPILIVSRGMGTSEAAVSYKRFLALCRHVDESELQGLRRCFPELIAHQIMLGLHNLSTEESQTPDLQDYLEALTTPVAERVEQCSPEGQKTVYLKNHLDGIVASLLRMVQDMDYSKDGPICQTLATCPNPEQIVQTFTALNRHRSSTDFLMHPPNVPSFSTALVLQSLSVLKTLHSDVLTPSTIYHVIHLLFSDIGDTPLVNEQLRYLHSLSIWIALNWSEFSRPTLLRALLRGAVGLLKEVDLAHAAQSIVSWVFDKYRELGVHDALLKSMITRSNQIVLAHSQRRDDPVSQALSTELGAWIDTEVVKFSEHVAFRSAVHELLAGWPRALSEEQNMALVPAEQRSNLLKILGDVDMRTIKFSLARHLESLFDNPSVKDYFLHHGFWTLKDAIPDPARLQETDVDAFTNLLFECAGRVEPYTPPKTPNHVALRHQDLSRSRKNDFKAPSPKGSCVSVLFRKLSADSSSEVHRAYLALRRLYSLDDEDLSGTSIPREFREEAEALADGHILPLEGADRVLSELRTSKIYLEAASDFPTWISSLTTFLAEFYAKLDPFYVQLIPIFQTDIDYAGQMLPVLIHQILYQTRKTQAMVGTLISQYLTDVLSQQNVHVDCIQAIVEVCQHLRNFTPDGTSSPLSYDTWLEIDYILLSRSAVACGAYTTALLFLELAGEDGSIKHFSDNAVVEEILYSIYSHIDEPDGFYGIRSSSTQSSLARRFQHEHQWDKAYRLAGSQFEARSSNSQSFSNLLKSMHAYGFNRQAMMALDSARSEEHTIDEINQSLGYCLAWRTETWDLPDSSTSIFKDADLYRALRAVHRERDPSVALAVVRTTMTTELMHLRDIGPENMSELQESIQSLVCLGEVKSWLTDLRPRLVQPRVEDSDQWTGLHRISDNFEFQILENIFATRMVLLHSVTQQEQRQQLGNLESSFLTFLKSLEIKCLLKVSEAARVSEEFQIAMNSTVRAQSLEKVPSPATLEEFAHVLWSQKEQKTAIEYLNSLSRIQSREETSLGSPFASGDPTRRALLLARQGQWISEARLEKPTDIRQYYFEPAVELLGKADAAKIATVCQQYALFAQNQYQSILRSPEVARLHIYMERKKDELRRIDEWSSGNSNRTDYLSQHKRRAEILLEEDSARAQEHRMARDQFLIQAMDMFAQSLAKSDAYDTDSAIRLISLWFSNFGVTHFEEAIRKAVTLVPSRKFIFLAHQLTARLSEPTSGDVDSAQTLYNLVSRLADEHPFHVLYQLFALRQGSKGEERASSSRTRRSSVIEPQASQVARKNAAKTIFNKARENKKRGDRVKQFERLCIACLEWAKYPLKTARNAPRKKADVDPAVPIGLDIAKIRDLNVPVSTIDLPIDPSMRYDNIVSIKRYSESYTTAGGVNLPKISTCIGSDGQRYKQLFKGEGDDDLRQDAVMEQVFQLCNILLKRDRGTSKRRLGIRTYKVIPLAEQAGILEFVSNTTPLFAWLQNAHPKYRPKDLSLAVAKERIKAAQDRSSPTDTTPAVAEFLKIREEFKPVMRHFFTEKHKEPMAWFAMRLNYARSVATTSIVGHILGLGDRHVSNILMDNVSGEVVHIDLGIAFDQGRLLKVPEKVPFRLTADMVDGLGHTGPEGVFRRCSEQTLRVLRSGSGVIQTVLEVFKYDPLHSWTANPVKLLRMQPGTLDPSGPAPGATPSEPSDRHSTTHGSHISGGVGGVHGIIDLDIDSDPVDESADRALSSVERKLSGSLSVEYTVNELILAAMDVANLAMIFHGWSAYL</sequence>
<dbReference type="InterPro" id="IPR000403">
    <property type="entry name" value="PI3/4_kinase_cat_dom"/>
</dbReference>
<dbReference type="GO" id="GO:0000781">
    <property type="term" value="C:chromosome, telomeric region"/>
    <property type="evidence" value="ECO:0007669"/>
    <property type="project" value="UniProtKB-SubCell"/>
</dbReference>
<accession>A0A166D321</accession>
<proteinExistence type="inferred from homology"/>
<feature type="domain" description="FAT" evidence="19">
    <location>
        <begin position="1942"/>
        <end position="2546"/>
    </location>
</feature>
<comment type="catalytic activity">
    <reaction evidence="14 16">
        <text>L-threonyl-[protein] + ATP = O-phospho-L-threonyl-[protein] + ADP + H(+)</text>
        <dbReference type="Rhea" id="RHEA:46608"/>
        <dbReference type="Rhea" id="RHEA-COMP:11060"/>
        <dbReference type="Rhea" id="RHEA-COMP:11605"/>
        <dbReference type="ChEBI" id="CHEBI:15378"/>
        <dbReference type="ChEBI" id="CHEBI:30013"/>
        <dbReference type="ChEBI" id="CHEBI:30616"/>
        <dbReference type="ChEBI" id="CHEBI:61977"/>
        <dbReference type="ChEBI" id="CHEBI:456216"/>
        <dbReference type="EC" id="2.7.11.1"/>
    </reaction>
</comment>
<dbReference type="PANTHER" id="PTHR37079">
    <property type="entry name" value="SERINE/THREONINE-PROTEIN KINASE ATM"/>
    <property type="match status" value="1"/>
</dbReference>
<keyword evidence="22" id="KW-1185">Reference proteome</keyword>
<dbReference type="GO" id="GO:0005524">
    <property type="term" value="F:ATP binding"/>
    <property type="evidence" value="ECO:0007669"/>
    <property type="project" value="UniProtKB-KW"/>
</dbReference>
<evidence type="ECO:0000256" key="17">
    <source>
        <dbReference type="SAM" id="MobiDB-lite"/>
    </source>
</evidence>
<evidence type="ECO:0000259" key="18">
    <source>
        <dbReference type="PROSITE" id="PS50290"/>
    </source>
</evidence>
<evidence type="ECO:0000256" key="16">
    <source>
        <dbReference type="RuleBase" id="RU365027"/>
    </source>
</evidence>
<dbReference type="CDD" id="cd05171">
    <property type="entry name" value="PIKKc_ATM"/>
    <property type="match status" value="1"/>
</dbReference>
<evidence type="ECO:0000256" key="5">
    <source>
        <dbReference type="ARBA" id="ARBA00014619"/>
    </source>
</evidence>
<dbReference type="GO" id="GO:0006281">
    <property type="term" value="P:DNA repair"/>
    <property type="evidence" value="ECO:0007669"/>
    <property type="project" value="InterPro"/>
</dbReference>
<dbReference type="InterPro" id="IPR021668">
    <property type="entry name" value="TAN"/>
</dbReference>
<evidence type="ECO:0000256" key="11">
    <source>
        <dbReference type="ARBA" id="ARBA00022840"/>
    </source>
</evidence>
<keyword evidence="12 16" id="KW-0539">Nucleus</keyword>
<dbReference type="SMART" id="SM00146">
    <property type="entry name" value="PI3Kc"/>
    <property type="match status" value="1"/>
</dbReference>
<dbReference type="GO" id="GO:0005634">
    <property type="term" value="C:nucleus"/>
    <property type="evidence" value="ECO:0007669"/>
    <property type="project" value="UniProtKB-SubCell"/>
</dbReference>
<evidence type="ECO:0000259" key="20">
    <source>
        <dbReference type="PROSITE" id="PS51190"/>
    </source>
</evidence>
<evidence type="ECO:0000313" key="21">
    <source>
        <dbReference type="EMBL" id="KZT38080.1"/>
    </source>
</evidence>
<keyword evidence="11 16" id="KW-0067">ATP-binding</keyword>
<keyword evidence="7 16" id="KW-0808">Transferase</keyword>
<evidence type="ECO:0000256" key="2">
    <source>
        <dbReference type="ARBA" id="ARBA00010769"/>
    </source>
</evidence>
<feature type="region of interest" description="Disordered" evidence="17">
    <location>
        <begin position="2954"/>
        <end position="2988"/>
    </location>
</feature>
<evidence type="ECO:0000256" key="7">
    <source>
        <dbReference type="ARBA" id="ARBA00022679"/>
    </source>
</evidence>
<keyword evidence="6 16" id="KW-0723">Serine/threonine-protein kinase</keyword>
<keyword evidence="16" id="KW-0779">Telomere</keyword>
<dbReference type="OrthoDB" id="381190at2759"/>
<feature type="compositionally biased region" description="Low complexity" evidence="17">
    <location>
        <begin position="215"/>
        <end position="231"/>
    </location>
</feature>
<evidence type="ECO:0000256" key="10">
    <source>
        <dbReference type="ARBA" id="ARBA00022777"/>
    </source>
</evidence>
<name>A0A166D321_9AGAM</name>
<reference evidence="21 22" key="1">
    <citation type="journal article" date="2016" name="Mol. Biol. Evol.">
        <title>Comparative Genomics of Early-Diverging Mushroom-Forming Fungi Provides Insights into the Origins of Lignocellulose Decay Capabilities.</title>
        <authorList>
            <person name="Nagy L.G."/>
            <person name="Riley R."/>
            <person name="Tritt A."/>
            <person name="Adam C."/>
            <person name="Daum C."/>
            <person name="Floudas D."/>
            <person name="Sun H."/>
            <person name="Yadav J.S."/>
            <person name="Pangilinan J."/>
            <person name="Larsson K.H."/>
            <person name="Matsuura K."/>
            <person name="Barry K."/>
            <person name="Labutti K."/>
            <person name="Kuo R."/>
            <person name="Ohm R.A."/>
            <person name="Bhattacharya S.S."/>
            <person name="Shirouzu T."/>
            <person name="Yoshinaga Y."/>
            <person name="Martin F.M."/>
            <person name="Grigoriev I.V."/>
            <person name="Hibbett D.S."/>
        </authorList>
    </citation>
    <scope>NUCLEOTIDE SEQUENCE [LARGE SCALE GENOMIC DNA]</scope>
    <source>
        <strain evidence="21 22">HHB10207 ss-3</strain>
    </source>
</reference>
<evidence type="ECO:0000256" key="8">
    <source>
        <dbReference type="ARBA" id="ARBA00022741"/>
    </source>
</evidence>
<evidence type="ECO:0000313" key="22">
    <source>
        <dbReference type="Proteomes" id="UP000076798"/>
    </source>
</evidence>
<keyword evidence="16" id="KW-0158">Chromosome</keyword>
<dbReference type="PROSITE" id="PS51190">
    <property type="entry name" value="FATC"/>
    <property type="match status" value="1"/>
</dbReference>
<evidence type="ECO:0000256" key="14">
    <source>
        <dbReference type="ARBA" id="ARBA00047899"/>
    </source>
</evidence>
<evidence type="ECO:0000256" key="13">
    <source>
        <dbReference type="ARBA" id="ARBA00025079"/>
    </source>
</evidence>
<evidence type="ECO:0000256" key="6">
    <source>
        <dbReference type="ARBA" id="ARBA00022527"/>
    </source>
</evidence>
<dbReference type="InterPro" id="IPR003152">
    <property type="entry name" value="FATC_dom"/>
</dbReference>
<dbReference type="Gene3D" id="3.30.1010.10">
    <property type="entry name" value="Phosphatidylinositol 3-kinase Catalytic Subunit, Chain A, domain 4"/>
    <property type="match status" value="1"/>
</dbReference>
<comment type="similarity">
    <text evidence="2 16">Belongs to the PI3/PI4-kinase family. ATM subfamily.</text>
</comment>
<dbReference type="SUPFAM" id="SSF48371">
    <property type="entry name" value="ARM repeat"/>
    <property type="match status" value="1"/>
</dbReference>
<feature type="region of interest" description="Disordered" evidence="17">
    <location>
        <begin position="174"/>
        <end position="231"/>
    </location>
</feature>
<dbReference type="SMART" id="SM01342">
    <property type="entry name" value="TAN"/>
    <property type="match status" value="1"/>
</dbReference>
<gene>
    <name evidence="21" type="ORF">SISSUDRAFT_784542</name>
</gene>
<dbReference type="Pfam" id="PF25030">
    <property type="entry name" value="M-HEAT_ATR"/>
    <property type="match status" value="1"/>
</dbReference>
<dbReference type="InterPro" id="IPR036940">
    <property type="entry name" value="PI3/4_kinase_cat_sf"/>
</dbReference>
<keyword evidence="10 16" id="KW-0418">Kinase</keyword>
<dbReference type="InterPro" id="IPR044107">
    <property type="entry name" value="PIKKc_ATM"/>
</dbReference>
<dbReference type="Pfam" id="PF00454">
    <property type="entry name" value="PI3_PI4_kinase"/>
    <property type="match status" value="1"/>
</dbReference>
<dbReference type="InterPro" id="IPR011009">
    <property type="entry name" value="Kinase-like_dom_sf"/>
</dbReference>
<dbReference type="PROSITE" id="PS51189">
    <property type="entry name" value="FAT"/>
    <property type="match status" value="1"/>
</dbReference>
<comment type="subcellular location">
    <subcellularLocation>
        <location evidence="16">Chromosome</location>
        <location evidence="16">Telomere</location>
    </subcellularLocation>
    <subcellularLocation>
        <location evidence="1 16">Nucleus</location>
    </subcellularLocation>
</comment>
<dbReference type="Pfam" id="PF02260">
    <property type="entry name" value="FATC"/>
    <property type="match status" value="1"/>
</dbReference>
<dbReference type="InterPro" id="IPR038980">
    <property type="entry name" value="ATM_plant"/>
</dbReference>
<protein>
    <recommendedName>
        <fullName evidence="5 16">Serine/threonine-protein kinase Tel1</fullName>
        <ecNumber evidence="4 16">2.7.11.1</ecNumber>
    </recommendedName>
</protein>
<evidence type="ECO:0000256" key="9">
    <source>
        <dbReference type="ARBA" id="ARBA00022763"/>
    </source>
</evidence>
<dbReference type="Pfam" id="PF11640">
    <property type="entry name" value="TAN"/>
    <property type="match status" value="1"/>
</dbReference>
<dbReference type="PROSITE" id="PS00916">
    <property type="entry name" value="PI3_4_KINASE_2"/>
    <property type="match status" value="1"/>
</dbReference>
<dbReference type="Pfam" id="PF02259">
    <property type="entry name" value="FAT"/>
    <property type="match status" value="1"/>
</dbReference>
<evidence type="ECO:0000259" key="19">
    <source>
        <dbReference type="PROSITE" id="PS51189"/>
    </source>
</evidence>
<dbReference type="InterPro" id="IPR003151">
    <property type="entry name" value="PIK-rel_kinase_FAT"/>
</dbReference>
<dbReference type="PANTHER" id="PTHR37079:SF4">
    <property type="entry name" value="SERINE_THREONINE-PROTEIN KINASE ATM"/>
    <property type="match status" value="1"/>
</dbReference>
<dbReference type="GO" id="GO:0035556">
    <property type="term" value="P:intracellular signal transduction"/>
    <property type="evidence" value="ECO:0007669"/>
    <property type="project" value="UniProtKB-ARBA"/>
</dbReference>
<feature type="domain" description="FATC" evidence="20">
    <location>
        <begin position="3021"/>
        <end position="3053"/>
    </location>
</feature>
<dbReference type="GO" id="GO:0106310">
    <property type="term" value="F:protein serine kinase activity"/>
    <property type="evidence" value="ECO:0007669"/>
    <property type="project" value="RHEA"/>
</dbReference>
<evidence type="ECO:0000256" key="15">
    <source>
        <dbReference type="ARBA" id="ARBA00048679"/>
    </source>
</evidence>
<keyword evidence="9 16" id="KW-0227">DNA damage</keyword>
<evidence type="ECO:0000256" key="1">
    <source>
        <dbReference type="ARBA" id="ARBA00004123"/>
    </source>
</evidence>
<organism evidence="21 22">
    <name type="scientific">Sistotremastrum suecicum HHB10207 ss-3</name>
    <dbReference type="NCBI Taxonomy" id="1314776"/>
    <lineage>
        <taxon>Eukaryota</taxon>
        <taxon>Fungi</taxon>
        <taxon>Dikarya</taxon>
        <taxon>Basidiomycota</taxon>
        <taxon>Agaricomycotina</taxon>
        <taxon>Agaricomycetes</taxon>
        <taxon>Sistotremastrales</taxon>
        <taxon>Sistotremastraceae</taxon>
        <taxon>Sistotremastrum</taxon>
    </lineage>
</organism>
<dbReference type="Gene3D" id="1.10.1070.11">
    <property type="entry name" value="Phosphatidylinositol 3-/4-kinase, catalytic domain"/>
    <property type="match status" value="1"/>
</dbReference>
<comment type="function">
    <text evidence="13 16">Serine/threonine protein kinase which activates checkpoint signaling upon genotoxic stresses such as ionizing radiation (IR), ultraviolet light (UV), or DNA replication stalling, thereby acting as a DNA damage sensor. Recognizes the substrate consensus sequence [ST]-Q. Phosphorylates histone H2A to form H2AS128ph (gamma-H2A) at sites of DNA damage, involved in the regulation of DNA damage response mechanism. Required for the control of telomere length and genome stability.</text>
</comment>
<dbReference type="InterPro" id="IPR018936">
    <property type="entry name" value="PI3/4_kinase_CS"/>
</dbReference>